<accession>A0ABS9H966</accession>
<protein>
    <recommendedName>
        <fullName evidence="4">WD40 repeat domain-containing protein</fullName>
    </recommendedName>
</protein>
<dbReference type="RefSeq" id="WP_236399511.1">
    <property type="nucleotide sequence ID" value="NZ_JAKJHZ010000004.1"/>
</dbReference>
<reference evidence="2 3" key="1">
    <citation type="submission" date="2022-01" db="EMBL/GenBank/DDBJ databases">
        <title>Nocardioides sp. nov., an actinomycete isolated from mining soil.</title>
        <authorList>
            <person name="Liu L."/>
        </authorList>
    </citation>
    <scope>NUCLEOTIDE SEQUENCE [LARGE SCALE GENOMIC DNA]</scope>
    <source>
        <strain evidence="2 3">KLBMP 9356</strain>
    </source>
</reference>
<evidence type="ECO:0000313" key="3">
    <source>
        <dbReference type="Proteomes" id="UP001201161"/>
    </source>
</evidence>
<dbReference type="SUPFAM" id="SSF69304">
    <property type="entry name" value="Tricorn protease N-terminal domain"/>
    <property type="match status" value="1"/>
</dbReference>
<evidence type="ECO:0000256" key="1">
    <source>
        <dbReference type="SAM" id="SignalP"/>
    </source>
</evidence>
<evidence type="ECO:0000313" key="2">
    <source>
        <dbReference type="EMBL" id="MCF6376812.1"/>
    </source>
</evidence>
<feature type="signal peptide" evidence="1">
    <location>
        <begin position="1"/>
        <end position="24"/>
    </location>
</feature>
<dbReference type="EMBL" id="JAKJHZ010000004">
    <property type="protein sequence ID" value="MCF6376812.1"/>
    <property type="molecule type" value="Genomic_DNA"/>
</dbReference>
<keyword evidence="3" id="KW-1185">Reference proteome</keyword>
<dbReference type="Proteomes" id="UP001201161">
    <property type="component" value="Unassembled WGS sequence"/>
</dbReference>
<organism evidence="2 3">
    <name type="scientific">Nocardioides potassii</name>
    <dbReference type="NCBI Taxonomy" id="2911371"/>
    <lineage>
        <taxon>Bacteria</taxon>
        <taxon>Bacillati</taxon>
        <taxon>Actinomycetota</taxon>
        <taxon>Actinomycetes</taxon>
        <taxon>Propionibacteriales</taxon>
        <taxon>Nocardioidaceae</taxon>
        <taxon>Nocardioides</taxon>
    </lineage>
</organism>
<sequence>MRHLHIPGLIALLGATLLATPAGAHPSDHHARTTVPAPTTATVATDQLGPDSVLAVVAHGRFDVAGARGLERSLEVITADGTRHPVWTVAVRQRRGWLPGDFVLRDWRPEMHTALLRVSRGPDGDTLVSYDVTTGATRQVPAPERASTTGLAPDGSGVLMTTYGTPRRAGRVGVLAWDGSKEWLPAQGDGAAITSADGQTLVTTDAKSWWISDLASRTSRRVEVDRFCTPVRWADADSVVATCSAGRGSQLRRVDLDGSSVPLGVRHATRTARNAPPILSDGDVRTVQGRDYYESFGGCGGAVLTRQGAAGEVRVVRVPGDRGALSLVGTRGDDLVIAHIGDDCGSPGARSVLSLFDPVSKDETHLTVLPRRESWSEVLAAAEVRSWIG</sequence>
<evidence type="ECO:0008006" key="4">
    <source>
        <dbReference type="Google" id="ProtNLM"/>
    </source>
</evidence>
<feature type="chain" id="PRO_5045918873" description="WD40 repeat domain-containing protein" evidence="1">
    <location>
        <begin position="25"/>
        <end position="389"/>
    </location>
</feature>
<name>A0ABS9H966_9ACTN</name>
<proteinExistence type="predicted"/>
<gene>
    <name evidence="2" type="ORF">L2K70_04275</name>
</gene>
<keyword evidence="1" id="KW-0732">Signal</keyword>
<comment type="caution">
    <text evidence="2">The sequence shown here is derived from an EMBL/GenBank/DDBJ whole genome shotgun (WGS) entry which is preliminary data.</text>
</comment>